<feature type="compositionally biased region" description="Gly residues" evidence="1">
    <location>
        <begin position="219"/>
        <end position="230"/>
    </location>
</feature>
<evidence type="ECO:0000313" key="3">
    <source>
        <dbReference type="Proteomes" id="UP001375240"/>
    </source>
</evidence>
<dbReference type="Proteomes" id="UP001375240">
    <property type="component" value="Unassembled WGS sequence"/>
</dbReference>
<dbReference type="AlphaFoldDB" id="A0AAV9UVL6"/>
<protein>
    <submittedName>
        <fullName evidence="2">Uncharacterized protein</fullName>
    </submittedName>
</protein>
<keyword evidence="3" id="KW-1185">Reference proteome</keyword>
<evidence type="ECO:0000313" key="2">
    <source>
        <dbReference type="EMBL" id="KAK6349932.1"/>
    </source>
</evidence>
<gene>
    <name evidence="2" type="ORF">TWF696_006191</name>
</gene>
<proteinExistence type="predicted"/>
<feature type="compositionally biased region" description="Gly residues" evidence="1">
    <location>
        <begin position="238"/>
        <end position="261"/>
    </location>
</feature>
<feature type="region of interest" description="Disordered" evidence="1">
    <location>
        <begin position="219"/>
        <end position="265"/>
    </location>
</feature>
<accession>A0AAV9UVL6</accession>
<evidence type="ECO:0000256" key="1">
    <source>
        <dbReference type="SAM" id="MobiDB-lite"/>
    </source>
</evidence>
<organism evidence="2 3">
    <name type="scientific">Orbilia brochopaga</name>
    <dbReference type="NCBI Taxonomy" id="3140254"/>
    <lineage>
        <taxon>Eukaryota</taxon>
        <taxon>Fungi</taxon>
        <taxon>Dikarya</taxon>
        <taxon>Ascomycota</taxon>
        <taxon>Pezizomycotina</taxon>
        <taxon>Orbiliomycetes</taxon>
        <taxon>Orbiliales</taxon>
        <taxon>Orbiliaceae</taxon>
        <taxon>Orbilia</taxon>
    </lineage>
</organism>
<comment type="caution">
    <text evidence="2">The sequence shown here is derived from an EMBL/GenBank/DDBJ whole genome shotgun (WGS) entry which is preliminary data.</text>
</comment>
<reference evidence="2 3" key="1">
    <citation type="submission" date="2019-10" db="EMBL/GenBank/DDBJ databases">
        <authorList>
            <person name="Palmer J.M."/>
        </authorList>
    </citation>
    <scope>NUCLEOTIDE SEQUENCE [LARGE SCALE GENOMIC DNA]</scope>
    <source>
        <strain evidence="2 3">TWF696</strain>
    </source>
</reference>
<dbReference type="EMBL" id="JAVHNQ010000004">
    <property type="protein sequence ID" value="KAK6349932.1"/>
    <property type="molecule type" value="Genomic_DNA"/>
</dbReference>
<sequence>MKLVLSAEEANGLQLYPKVVNYTWLGGCSRYISNLAAEIPGLQQASNKYHTGAVLAPGSDILDPSYYSSALRLSMSPVLSDAVLDNKQIKTWASEGRVFQQRVGDKPGYLPLEMVPEEYNDFAVKIARDRFKRLHTHHMYVKGVNYPDLAAEIETGYYRKFGTIETCNEYSSMRLYDEEERAKFVQGVKRLLRTAHPEKTDEVQEFCCFLTDFTRKVGNGGDESSGGGDSGVEESSGDGSGGSGLEAGGDGGSGGNGGGTGDQSYYESPIRLSALPAYSSRRLDPNHQMKIWIQDGIVYQQRVGDKKYKPLEMRPEADGDFDARTARRCCRRQNHYIETKGAEYPGIVAEVVIHNSSKFGTISFLSGSDEGRDINLKLTEPENRVVFTENVKDFLSTAGRAGPTS</sequence>
<name>A0AAV9UVL6_9PEZI</name>